<dbReference type="FunFam" id="3.30.70.3550:FF:000001">
    <property type="entry name" value="Leucyl/phenylalanyl-tRNA--protein transferase"/>
    <property type="match status" value="1"/>
</dbReference>
<keyword evidence="4 15" id="KW-0012">Acyltransferase</keyword>
<dbReference type="Pfam" id="PF03588">
    <property type="entry name" value="Leu_Phe_trans"/>
    <property type="match status" value="1"/>
</dbReference>
<organism evidence="16 17">
    <name type="scientific">Tolumonas osonensis</name>
    <dbReference type="NCBI Taxonomy" id="675874"/>
    <lineage>
        <taxon>Bacteria</taxon>
        <taxon>Pseudomonadati</taxon>
        <taxon>Pseudomonadota</taxon>
        <taxon>Gammaproteobacteria</taxon>
        <taxon>Aeromonadales</taxon>
        <taxon>Aeromonadaceae</taxon>
        <taxon>Tolumonas</taxon>
    </lineage>
</organism>
<evidence type="ECO:0000256" key="8">
    <source>
        <dbReference type="ARBA" id="ARBA00054043"/>
    </source>
</evidence>
<evidence type="ECO:0000256" key="3">
    <source>
        <dbReference type="ARBA" id="ARBA00022679"/>
    </source>
</evidence>
<dbReference type="Gene3D" id="3.40.630.70">
    <property type="entry name" value="Leucyl/phenylalanyl-tRNA-protein transferase, C-terminal domain"/>
    <property type="match status" value="1"/>
</dbReference>
<dbReference type="AlphaFoldDB" id="A0A841GC59"/>
<dbReference type="HAMAP" id="MF_00688">
    <property type="entry name" value="Leu_Phe_trans"/>
    <property type="match status" value="1"/>
</dbReference>
<dbReference type="PANTHER" id="PTHR30098:SF2">
    <property type="entry name" value="LEUCYL_PHENYLALANYL-TRNA--PROTEIN TRANSFERASE"/>
    <property type="match status" value="1"/>
</dbReference>
<comment type="similarity">
    <text evidence="9 15">Belongs to the L/F-transferase family.</text>
</comment>
<dbReference type="GO" id="GO:0030163">
    <property type="term" value="P:protein catabolic process"/>
    <property type="evidence" value="ECO:0007669"/>
    <property type="project" value="UniProtKB-UniRule"/>
</dbReference>
<evidence type="ECO:0000256" key="15">
    <source>
        <dbReference type="HAMAP-Rule" id="MF_00688"/>
    </source>
</evidence>
<name>A0A841GC59_9GAMM</name>
<keyword evidence="3 15" id="KW-0808">Transferase</keyword>
<comment type="function">
    <text evidence="8 15">Functions in the N-end rule pathway of protein degradation where it conjugates Leu, Phe and, less efficiently, Met from aminoacyl-tRNAs to the N-termini of proteins containing an N-terminal arginine or lysine.</text>
</comment>
<sequence length="214" mass="24508">MTEPNGLLAIGGDLSPSRLLTAYYNGIFPWYSAYQPILWWSPDPRGVLPVAELHISRSLKKTLNNTTLHFTLNHAFMEVVAACAEPRRDSEDTWITSEFMQSYAILHEMGQAHSIEVWDRDKLVGGLYGLSIGKLFCGESMFHRQPDSSKMALVALCRHLSRYDAPLIDCQMQNSYLETMGVQEWPRARFLRRLAELRDQTFPAECWQPQVLTL</sequence>
<reference evidence="16 17" key="1">
    <citation type="submission" date="2020-08" db="EMBL/GenBank/DDBJ databases">
        <title>Genomic Encyclopedia of Type Strains, Phase IV (KMG-IV): sequencing the most valuable type-strain genomes for metagenomic binning, comparative biology and taxonomic classification.</title>
        <authorList>
            <person name="Goeker M."/>
        </authorList>
    </citation>
    <scope>NUCLEOTIDE SEQUENCE [LARGE SCALE GENOMIC DNA]</scope>
    <source>
        <strain evidence="16 17">DSM 22975</strain>
    </source>
</reference>
<dbReference type="GO" id="GO:0008914">
    <property type="term" value="F:leucyl-tRNA--protein transferase activity"/>
    <property type="evidence" value="ECO:0007669"/>
    <property type="project" value="UniProtKB-UniRule"/>
</dbReference>
<keyword evidence="17" id="KW-1185">Reference proteome</keyword>
<dbReference type="NCBIfam" id="TIGR00667">
    <property type="entry name" value="aat"/>
    <property type="match status" value="1"/>
</dbReference>
<dbReference type="PANTHER" id="PTHR30098">
    <property type="entry name" value="LEUCYL/PHENYLALANYL-TRNA--PROTEIN TRANSFERASE"/>
    <property type="match status" value="1"/>
</dbReference>
<protein>
    <recommendedName>
        <fullName evidence="11 15">Leucyl/phenylalanyl-tRNA--protein transferase</fullName>
        <ecNumber evidence="10 15">2.3.2.6</ecNumber>
    </recommendedName>
    <alternativeName>
        <fullName evidence="12 15">L/F-transferase</fullName>
    </alternativeName>
    <alternativeName>
        <fullName evidence="13 15">Leucyltransferase</fullName>
    </alternativeName>
    <alternativeName>
        <fullName evidence="14 15">Phenyalanyltransferase</fullName>
    </alternativeName>
</protein>
<dbReference type="SUPFAM" id="SSF55729">
    <property type="entry name" value="Acyl-CoA N-acyltransferases (Nat)"/>
    <property type="match status" value="1"/>
</dbReference>
<comment type="caution">
    <text evidence="16">The sequence shown here is derived from an EMBL/GenBank/DDBJ whole genome shotgun (WGS) entry which is preliminary data.</text>
</comment>
<evidence type="ECO:0000256" key="4">
    <source>
        <dbReference type="ARBA" id="ARBA00023315"/>
    </source>
</evidence>
<dbReference type="Proteomes" id="UP000585721">
    <property type="component" value="Unassembled WGS sequence"/>
</dbReference>
<dbReference type="EMBL" id="JACHGR010000004">
    <property type="protein sequence ID" value="MBB6055539.1"/>
    <property type="molecule type" value="Genomic_DNA"/>
</dbReference>
<dbReference type="InterPro" id="IPR004616">
    <property type="entry name" value="Leu/Phe-tRNA_Trfase"/>
</dbReference>
<comment type="subcellular location">
    <subcellularLocation>
        <location evidence="1 15">Cytoplasm</location>
    </subcellularLocation>
</comment>
<evidence type="ECO:0000256" key="14">
    <source>
        <dbReference type="ARBA" id="ARBA00083640"/>
    </source>
</evidence>
<comment type="catalytic activity">
    <reaction evidence="7 15">
        <text>N-terminal L-lysyl-[protein] + L-leucyl-tRNA(Leu) = N-terminal L-leucyl-L-lysyl-[protein] + tRNA(Leu) + H(+)</text>
        <dbReference type="Rhea" id="RHEA:12340"/>
        <dbReference type="Rhea" id="RHEA-COMP:9613"/>
        <dbReference type="Rhea" id="RHEA-COMP:9622"/>
        <dbReference type="Rhea" id="RHEA-COMP:12670"/>
        <dbReference type="Rhea" id="RHEA-COMP:12671"/>
        <dbReference type="ChEBI" id="CHEBI:15378"/>
        <dbReference type="ChEBI" id="CHEBI:65249"/>
        <dbReference type="ChEBI" id="CHEBI:78442"/>
        <dbReference type="ChEBI" id="CHEBI:78494"/>
        <dbReference type="ChEBI" id="CHEBI:133043"/>
        <dbReference type="EC" id="2.3.2.6"/>
    </reaction>
</comment>
<evidence type="ECO:0000313" key="17">
    <source>
        <dbReference type="Proteomes" id="UP000585721"/>
    </source>
</evidence>
<dbReference type="InterPro" id="IPR042221">
    <property type="entry name" value="Leu/Phe-tRNA_Trfase_N"/>
</dbReference>
<dbReference type="Gene3D" id="3.30.70.3550">
    <property type="entry name" value="Leucyl/phenylalanyl-tRNA-protein transferase, N-terminal domain"/>
    <property type="match status" value="1"/>
</dbReference>
<evidence type="ECO:0000256" key="12">
    <source>
        <dbReference type="ARBA" id="ARBA00077136"/>
    </source>
</evidence>
<evidence type="ECO:0000256" key="6">
    <source>
        <dbReference type="ARBA" id="ARBA00050652"/>
    </source>
</evidence>
<gene>
    <name evidence="15" type="primary">aat</name>
    <name evidence="16" type="ORF">HNR75_001445</name>
</gene>
<dbReference type="FunFam" id="3.40.630.70:FF:000001">
    <property type="entry name" value="Leucyl/phenylalanyl-tRNA--protein transferase"/>
    <property type="match status" value="1"/>
</dbReference>
<comment type="catalytic activity">
    <reaction evidence="6 15">
        <text>N-terminal L-arginyl-[protein] + L-leucyl-tRNA(Leu) = N-terminal L-leucyl-L-arginyl-[protein] + tRNA(Leu) + H(+)</text>
        <dbReference type="Rhea" id="RHEA:50416"/>
        <dbReference type="Rhea" id="RHEA-COMP:9613"/>
        <dbReference type="Rhea" id="RHEA-COMP:9622"/>
        <dbReference type="Rhea" id="RHEA-COMP:12672"/>
        <dbReference type="Rhea" id="RHEA-COMP:12673"/>
        <dbReference type="ChEBI" id="CHEBI:15378"/>
        <dbReference type="ChEBI" id="CHEBI:64719"/>
        <dbReference type="ChEBI" id="CHEBI:78442"/>
        <dbReference type="ChEBI" id="CHEBI:78494"/>
        <dbReference type="ChEBI" id="CHEBI:133044"/>
        <dbReference type="EC" id="2.3.2.6"/>
    </reaction>
</comment>
<evidence type="ECO:0000256" key="11">
    <source>
        <dbReference type="ARBA" id="ARBA00074372"/>
    </source>
</evidence>
<dbReference type="InterPro" id="IPR016181">
    <property type="entry name" value="Acyl_CoA_acyltransferase"/>
</dbReference>
<evidence type="ECO:0000256" key="1">
    <source>
        <dbReference type="ARBA" id="ARBA00004496"/>
    </source>
</evidence>
<proteinExistence type="inferred from homology"/>
<accession>A0A841GC59</accession>
<keyword evidence="2 15" id="KW-0963">Cytoplasm</keyword>
<evidence type="ECO:0000313" key="16">
    <source>
        <dbReference type="EMBL" id="MBB6055539.1"/>
    </source>
</evidence>
<dbReference type="EC" id="2.3.2.6" evidence="10 15"/>
<evidence type="ECO:0000256" key="9">
    <source>
        <dbReference type="ARBA" id="ARBA00061535"/>
    </source>
</evidence>
<dbReference type="InterPro" id="IPR042203">
    <property type="entry name" value="Leu/Phe-tRNA_Trfase_C"/>
</dbReference>
<evidence type="ECO:0000256" key="5">
    <source>
        <dbReference type="ARBA" id="ARBA00050607"/>
    </source>
</evidence>
<dbReference type="GO" id="GO:0005737">
    <property type="term" value="C:cytoplasm"/>
    <property type="evidence" value="ECO:0007669"/>
    <property type="project" value="UniProtKB-SubCell"/>
</dbReference>
<comment type="catalytic activity">
    <reaction evidence="5 15">
        <text>L-phenylalanyl-tRNA(Phe) + an N-terminal L-alpha-aminoacyl-[protein] = an N-terminal L-phenylalanyl-L-alpha-aminoacyl-[protein] + tRNA(Phe)</text>
        <dbReference type="Rhea" id="RHEA:43632"/>
        <dbReference type="Rhea" id="RHEA-COMP:9668"/>
        <dbReference type="Rhea" id="RHEA-COMP:9699"/>
        <dbReference type="Rhea" id="RHEA-COMP:10636"/>
        <dbReference type="Rhea" id="RHEA-COMP:10637"/>
        <dbReference type="ChEBI" id="CHEBI:78442"/>
        <dbReference type="ChEBI" id="CHEBI:78531"/>
        <dbReference type="ChEBI" id="CHEBI:78597"/>
        <dbReference type="ChEBI" id="CHEBI:83561"/>
        <dbReference type="EC" id="2.3.2.6"/>
    </reaction>
</comment>
<evidence type="ECO:0000256" key="13">
    <source>
        <dbReference type="ARBA" id="ARBA00077165"/>
    </source>
</evidence>
<evidence type="ECO:0000256" key="10">
    <source>
        <dbReference type="ARBA" id="ARBA00066767"/>
    </source>
</evidence>
<evidence type="ECO:0000256" key="2">
    <source>
        <dbReference type="ARBA" id="ARBA00022490"/>
    </source>
</evidence>
<evidence type="ECO:0000256" key="7">
    <source>
        <dbReference type="ARBA" id="ARBA00051538"/>
    </source>
</evidence>